<sequence>MVIDALLRSSESKRNLLAVLLAHSANLLPEQARLRGAGGALFRAVAAALASVVLAHLNGADRPPSPRHPVRPAATRMGTPVSTWAWSFDAR</sequence>
<reference evidence="1 2" key="1">
    <citation type="submission" date="2018-08" db="EMBL/GenBank/DDBJ databases">
        <title>Genomic Encyclopedia of Archaeal and Bacterial Type Strains, Phase II (KMG-II): from individual species to whole genera.</title>
        <authorList>
            <person name="Goeker M."/>
        </authorList>
    </citation>
    <scope>NUCLEOTIDE SEQUENCE [LARGE SCALE GENOMIC DNA]</scope>
    <source>
        <strain evidence="1 2">DSM 45791</strain>
    </source>
</reference>
<gene>
    <name evidence="1" type="ORF">BCF44_12363</name>
</gene>
<dbReference type="EMBL" id="QUNO01000023">
    <property type="protein sequence ID" value="REH30705.1"/>
    <property type="molecule type" value="Genomic_DNA"/>
</dbReference>
<dbReference type="AlphaFoldDB" id="A0A3E0GXA7"/>
<comment type="caution">
    <text evidence="1">The sequence shown here is derived from an EMBL/GenBank/DDBJ whole genome shotgun (WGS) entry which is preliminary data.</text>
</comment>
<evidence type="ECO:0000313" key="2">
    <source>
        <dbReference type="Proteomes" id="UP000256269"/>
    </source>
</evidence>
<organism evidence="1 2">
    <name type="scientific">Kutzneria buriramensis</name>
    <dbReference type="NCBI Taxonomy" id="1045776"/>
    <lineage>
        <taxon>Bacteria</taxon>
        <taxon>Bacillati</taxon>
        <taxon>Actinomycetota</taxon>
        <taxon>Actinomycetes</taxon>
        <taxon>Pseudonocardiales</taxon>
        <taxon>Pseudonocardiaceae</taxon>
        <taxon>Kutzneria</taxon>
    </lineage>
</organism>
<dbReference type="Proteomes" id="UP000256269">
    <property type="component" value="Unassembled WGS sequence"/>
</dbReference>
<protein>
    <submittedName>
        <fullName evidence="1">Uncharacterized protein</fullName>
    </submittedName>
</protein>
<evidence type="ECO:0000313" key="1">
    <source>
        <dbReference type="EMBL" id="REH30705.1"/>
    </source>
</evidence>
<proteinExistence type="predicted"/>
<keyword evidence="2" id="KW-1185">Reference proteome</keyword>
<dbReference type="RefSeq" id="WP_116181049.1">
    <property type="nucleotide sequence ID" value="NZ_CP144375.1"/>
</dbReference>
<accession>A0A3E0GXA7</accession>
<name>A0A3E0GXA7_9PSEU</name>